<dbReference type="PANTHER" id="PTHR10791">
    <property type="entry name" value="RAG1-ACTIVATING PROTEIN 1"/>
    <property type="match status" value="1"/>
</dbReference>
<dbReference type="EMBL" id="KD189154">
    <property type="protein sequence ID" value="EMS53873.1"/>
    <property type="molecule type" value="Genomic_DNA"/>
</dbReference>
<sequence length="324" mass="35671">MVPLKVQNVAPYGYTTYNDFYINHDYFDHGYIMIGDLDHTTTSTTTHQQQLHSAAIALWPLQVEDGLVGAEHDVDHGVDKEGDDDDGNVISFMTYLAPLKSTQGFQSVPYVVALFSAMLWIYYALLKSDECLLITINSAGCVIETIYIIIYLTYAPKQAKGEKRVVMLGWVCVGFSVSVFVAPLSVIRLVVRTRSVEFMPFSLSVSLTVSAVVWFLYGLLIKDKYVALPNILGFAFGVIQMGLYTLYRNATPTPAPKQVDDDDAVKVPEHVVNISKLGPAAAIELNTHNPIEPGMPPLMKENSLACASDETKGGVDKATHVEQV</sequence>
<comment type="subunit">
    <text evidence="10">Forms homooligomers and/or heterooligomers.</text>
</comment>
<dbReference type="GO" id="GO:0005886">
    <property type="term" value="C:plasma membrane"/>
    <property type="evidence" value="ECO:0007669"/>
    <property type="project" value="UniProtKB-SubCell"/>
</dbReference>
<keyword evidence="7" id="KW-0677">Repeat</keyword>
<gene>
    <name evidence="12" type="ORF">TRIUR3_00531</name>
</gene>
<dbReference type="Pfam" id="PF03083">
    <property type="entry name" value="MtN3_slv"/>
    <property type="match status" value="2"/>
</dbReference>
<feature type="transmembrane region" description="Helical" evidence="11">
    <location>
        <begin position="227"/>
        <end position="247"/>
    </location>
</feature>
<name>M7YT85_TRIUA</name>
<dbReference type="AlphaFoldDB" id="M7YT85"/>
<accession>M7YT85</accession>
<keyword evidence="5 11" id="KW-0762">Sugar transport</keyword>
<evidence type="ECO:0000256" key="6">
    <source>
        <dbReference type="ARBA" id="ARBA00022692"/>
    </source>
</evidence>
<protein>
    <recommendedName>
        <fullName evidence="11">Bidirectional sugar transporter SWEET</fullName>
    </recommendedName>
</protein>
<dbReference type="InterPro" id="IPR004316">
    <property type="entry name" value="SWEET_rpt"/>
</dbReference>
<evidence type="ECO:0000256" key="5">
    <source>
        <dbReference type="ARBA" id="ARBA00022597"/>
    </source>
</evidence>
<keyword evidence="4" id="KW-1003">Cell membrane</keyword>
<feature type="transmembrane region" description="Helical" evidence="11">
    <location>
        <begin position="132"/>
        <end position="153"/>
    </location>
</feature>
<evidence type="ECO:0000256" key="8">
    <source>
        <dbReference type="ARBA" id="ARBA00022989"/>
    </source>
</evidence>
<evidence type="ECO:0000256" key="4">
    <source>
        <dbReference type="ARBA" id="ARBA00022475"/>
    </source>
</evidence>
<reference evidence="12" key="1">
    <citation type="journal article" date="2013" name="Nature">
        <title>Draft genome of the wheat A-genome progenitor Triticum urartu.</title>
        <authorList>
            <person name="Ling H.Q."/>
            <person name="Zhao S."/>
            <person name="Liu D."/>
            <person name="Wang J."/>
            <person name="Sun H."/>
            <person name="Zhang C."/>
            <person name="Fan H."/>
            <person name="Li D."/>
            <person name="Dong L."/>
            <person name="Tao Y."/>
            <person name="Gao C."/>
            <person name="Wu H."/>
            <person name="Li Y."/>
            <person name="Cui Y."/>
            <person name="Guo X."/>
            <person name="Zheng S."/>
            <person name="Wang B."/>
            <person name="Yu K."/>
            <person name="Liang Q."/>
            <person name="Yang W."/>
            <person name="Lou X."/>
            <person name="Chen J."/>
            <person name="Feng M."/>
            <person name="Jian J."/>
            <person name="Zhang X."/>
            <person name="Luo G."/>
            <person name="Jiang Y."/>
            <person name="Liu J."/>
            <person name="Wang Z."/>
            <person name="Sha Y."/>
            <person name="Zhang B."/>
            <person name="Wu H."/>
            <person name="Tang D."/>
            <person name="Shen Q."/>
            <person name="Xue P."/>
            <person name="Zou S."/>
            <person name="Wang X."/>
            <person name="Liu X."/>
            <person name="Wang F."/>
            <person name="Yang Y."/>
            <person name="An X."/>
            <person name="Dong Z."/>
            <person name="Zhang K."/>
            <person name="Zhang X."/>
            <person name="Luo M.C."/>
            <person name="Dvorak J."/>
            <person name="Tong Y."/>
            <person name="Wang J."/>
            <person name="Yang H."/>
            <person name="Li Z."/>
            <person name="Wang D."/>
            <person name="Zhang A."/>
            <person name="Wang J."/>
        </authorList>
    </citation>
    <scope>NUCLEOTIDE SEQUENCE</scope>
</reference>
<evidence type="ECO:0000256" key="11">
    <source>
        <dbReference type="RuleBase" id="RU910715"/>
    </source>
</evidence>
<keyword evidence="8 11" id="KW-1133">Transmembrane helix</keyword>
<comment type="function">
    <text evidence="11">Mediates both low-affinity uptake and efflux of sugar across the membrane.</text>
</comment>
<dbReference type="GO" id="GO:0051119">
    <property type="term" value="F:sugar transmembrane transporter activity"/>
    <property type="evidence" value="ECO:0007669"/>
    <property type="project" value="InterPro"/>
</dbReference>
<keyword evidence="6 11" id="KW-0812">Transmembrane</keyword>
<dbReference type="FunFam" id="1.20.1280.290:FF:000003">
    <property type="entry name" value="Bidirectional sugar transporter SWEET"/>
    <property type="match status" value="1"/>
</dbReference>
<keyword evidence="3 11" id="KW-0813">Transport</keyword>
<comment type="subcellular location">
    <subcellularLocation>
        <location evidence="1">Cell membrane</location>
        <topology evidence="1">Multi-pass membrane protein</topology>
    </subcellularLocation>
</comment>
<feature type="transmembrane region" description="Helical" evidence="11">
    <location>
        <begin position="165"/>
        <end position="186"/>
    </location>
</feature>
<dbReference type="eggNOG" id="KOG1623">
    <property type="taxonomic scope" value="Eukaryota"/>
</dbReference>
<evidence type="ECO:0000256" key="2">
    <source>
        <dbReference type="ARBA" id="ARBA00007809"/>
    </source>
</evidence>
<comment type="similarity">
    <text evidence="2 11">Belongs to the SWEET sugar transporter family.</text>
</comment>
<keyword evidence="9 11" id="KW-0472">Membrane</keyword>
<evidence type="ECO:0000256" key="3">
    <source>
        <dbReference type="ARBA" id="ARBA00022448"/>
    </source>
</evidence>
<evidence type="ECO:0000256" key="9">
    <source>
        <dbReference type="ARBA" id="ARBA00023136"/>
    </source>
</evidence>
<organism evidence="12">
    <name type="scientific">Triticum urartu</name>
    <name type="common">Red wild einkorn</name>
    <name type="synonym">Crithodium urartu</name>
    <dbReference type="NCBI Taxonomy" id="4572"/>
    <lineage>
        <taxon>Eukaryota</taxon>
        <taxon>Viridiplantae</taxon>
        <taxon>Streptophyta</taxon>
        <taxon>Embryophyta</taxon>
        <taxon>Tracheophyta</taxon>
        <taxon>Spermatophyta</taxon>
        <taxon>Magnoliopsida</taxon>
        <taxon>Liliopsida</taxon>
        <taxon>Poales</taxon>
        <taxon>Poaceae</taxon>
        <taxon>BOP clade</taxon>
        <taxon>Pooideae</taxon>
        <taxon>Triticodae</taxon>
        <taxon>Triticeae</taxon>
        <taxon>Triticinae</taxon>
        <taxon>Triticum</taxon>
    </lineage>
</organism>
<dbReference type="InterPro" id="IPR047664">
    <property type="entry name" value="SWEET"/>
</dbReference>
<evidence type="ECO:0000256" key="10">
    <source>
        <dbReference type="ARBA" id="ARBA00038715"/>
    </source>
</evidence>
<feature type="transmembrane region" description="Helical" evidence="11">
    <location>
        <begin position="198"/>
        <end position="220"/>
    </location>
</feature>
<evidence type="ECO:0000256" key="1">
    <source>
        <dbReference type="ARBA" id="ARBA00004651"/>
    </source>
</evidence>
<evidence type="ECO:0000256" key="7">
    <source>
        <dbReference type="ARBA" id="ARBA00022737"/>
    </source>
</evidence>
<dbReference type="PANTHER" id="PTHR10791:SF223">
    <property type="entry name" value="BIDIRECTIONAL SUGAR TRANSPORTER SWEET14"/>
    <property type="match status" value="1"/>
</dbReference>
<proteinExistence type="inferred from homology"/>
<evidence type="ECO:0000313" key="12">
    <source>
        <dbReference type="EMBL" id="EMS53873.1"/>
    </source>
</evidence>
<dbReference type="Gene3D" id="1.20.1280.290">
    <property type="match status" value="2"/>
</dbReference>
<comment type="caution">
    <text evidence="11">Lacks conserved residue(s) required for the propagation of feature annotation.</text>
</comment>
<feature type="transmembrane region" description="Helical" evidence="11">
    <location>
        <begin position="108"/>
        <end position="126"/>
    </location>
</feature>